<sequence length="158" mass="18404">MIYNKKMETYINEISKINQITIDGSTSIRQGLNCNGEPYFYLEDNCWNLNENSKIKHSKEMLTQLEWSCNEIYISGSKDAKCLLQTALLRVKSIETILKAQYPLYSFDIIMSIDDGTEFDVLPSITVRFYCIRDNDYYIAHNELEEFSQPILIKSIIS</sequence>
<organism evidence="1 2">
    <name type="scientific">Lachnoclostridium phytofermentans</name>
    <dbReference type="NCBI Taxonomy" id="66219"/>
    <lineage>
        <taxon>Bacteria</taxon>
        <taxon>Bacillati</taxon>
        <taxon>Bacillota</taxon>
        <taxon>Clostridia</taxon>
        <taxon>Lachnospirales</taxon>
        <taxon>Lachnospiraceae</taxon>
    </lineage>
</organism>
<reference evidence="1 2" key="1">
    <citation type="journal article" date="2018" name="Nat. Biotechnol.">
        <title>A standardized bacterial taxonomy based on genome phylogeny substantially revises the tree of life.</title>
        <authorList>
            <person name="Parks D.H."/>
            <person name="Chuvochina M."/>
            <person name="Waite D.W."/>
            <person name="Rinke C."/>
            <person name="Skarshewski A."/>
            <person name="Chaumeil P.A."/>
            <person name="Hugenholtz P."/>
        </authorList>
    </citation>
    <scope>NUCLEOTIDE SEQUENCE [LARGE SCALE GENOMIC DNA]</scope>
    <source>
        <strain evidence="1">UBA11728</strain>
    </source>
</reference>
<name>A0A3D2X552_9FIRM</name>
<accession>A0A3D2X552</accession>
<dbReference type="AlphaFoldDB" id="A0A3D2X552"/>
<proteinExistence type="predicted"/>
<comment type="caution">
    <text evidence="1">The sequence shown here is derived from an EMBL/GenBank/DDBJ whole genome shotgun (WGS) entry which is preliminary data.</text>
</comment>
<gene>
    <name evidence="1" type="ORF">DHW61_07630</name>
</gene>
<dbReference type="EMBL" id="DPVV01000253">
    <property type="protein sequence ID" value="HCL02270.1"/>
    <property type="molecule type" value="Genomic_DNA"/>
</dbReference>
<evidence type="ECO:0000313" key="1">
    <source>
        <dbReference type="EMBL" id="HCL02270.1"/>
    </source>
</evidence>
<dbReference type="Proteomes" id="UP000262969">
    <property type="component" value="Unassembled WGS sequence"/>
</dbReference>
<protein>
    <submittedName>
        <fullName evidence="1">Uncharacterized protein</fullName>
    </submittedName>
</protein>
<evidence type="ECO:0000313" key="2">
    <source>
        <dbReference type="Proteomes" id="UP000262969"/>
    </source>
</evidence>